<dbReference type="Proteomes" id="UP000654108">
    <property type="component" value="Unassembled WGS sequence"/>
</dbReference>
<organism evidence="2 3">
    <name type="scientific">Devosia oryzisoli</name>
    <dbReference type="NCBI Taxonomy" id="2774138"/>
    <lineage>
        <taxon>Bacteria</taxon>
        <taxon>Pseudomonadati</taxon>
        <taxon>Pseudomonadota</taxon>
        <taxon>Alphaproteobacteria</taxon>
        <taxon>Hyphomicrobiales</taxon>
        <taxon>Devosiaceae</taxon>
        <taxon>Devosia</taxon>
    </lineage>
</organism>
<dbReference type="SUPFAM" id="SSF55073">
    <property type="entry name" value="Nucleotide cyclase"/>
    <property type="match status" value="1"/>
</dbReference>
<proteinExistence type="predicted"/>
<feature type="domain" description="GGDEF" evidence="1">
    <location>
        <begin position="65"/>
        <end position="200"/>
    </location>
</feature>
<dbReference type="Pfam" id="PF00990">
    <property type="entry name" value="GGDEF"/>
    <property type="match status" value="1"/>
</dbReference>
<accession>A0A927FVE0</accession>
<dbReference type="InterPro" id="IPR043128">
    <property type="entry name" value="Rev_trsase/Diguanyl_cyclase"/>
</dbReference>
<dbReference type="EMBL" id="JACYFU010000002">
    <property type="protein sequence ID" value="MBD8065349.1"/>
    <property type="molecule type" value="Genomic_DNA"/>
</dbReference>
<name>A0A927FVE0_9HYPH</name>
<gene>
    <name evidence="2" type="ORF">IC608_07670</name>
</gene>
<evidence type="ECO:0000313" key="3">
    <source>
        <dbReference type="Proteomes" id="UP000654108"/>
    </source>
</evidence>
<sequence>MMDAHGSAAGDSFWGRVRVALTGRATPAEPPRVQPRTEVRRPGKSATLVSENLRKAWHICAGRNVSLCLMALEVDGYGAYHAAYGADAADETMDRLEAVVRSMIKGEARTCVRVGPGNLMLVLPDMPLALGRDLAGKIAKAVRREGLPNRESHAGHVSFSIGLAVTNPVGQPTPSVSEAAVEALQKAQRRGLGRLEIVDLRVREAKENQAA</sequence>
<evidence type="ECO:0000259" key="1">
    <source>
        <dbReference type="PROSITE" id="PS50887"/>
    </source>
</evidence>
<dbReference type="Gene3D" id="3.30.70.270">
    <property type="match status" value="1"/>
</dbReference>
<dbReference type="NCBIfam" id="TIGR00254">
    <property type="entry name" value="GGDEF"/>
    <property type="match status" value="1"/>
</dbReference>
<evidence type="ECO:0000313" key="2">
    <source>
        <dbReference type="EMBL" id="MBD8065349.1"/>
    </source>
</evidence>
<dbReference type="InterPro" id="IPR000160">
    <property type="entry name" value="GGDEF_dom"/>
</dbReference>
<dbReference type="PROSITE" id="PS50887">
    <property type="entry name" value="GGDEF"/>
    <property type="match status" value="1"/>
</dbReference>
<comment type="caution">
    <text evidence="2">The sequence shown here is derived from an EMBL/GenBank/DDBJ whole genome shotgun (WGS) entry which is preliminary data.</text>
</comment>
<keyword evidence="3" id="KW-1185">Reference proteome</keyword>
<dbReference type="RefSeq" id="WP_191774184.1">
    <property type="nucleotide sequence ID" value="NZ_JACYFU010000002.1"/>
</dbReference>
<reference evidence="2" key="1">
    <citation type="submission" date="2020-09" db="EMBL/GenBank/DDBJ databases">
        <title>Genome seq and assembly of Devosia sp.</title>
        <authorList>
            <person name="Chhetri G."/>
        </authorList>
    </citation>
    <scope>NUCLEOTIDE SEQUENCE</scope>
    <source>
        <strain evidence="2">PTR5</strain>
    </source>
</reference>
<dbReference type="AlphaFoldDB" id="A0A927FVE0"/>
<dbReference type="InterPro" id="IPR029787">
    <property type="entry name" value="Nucleotide_cyclase"/>
</dbReference>
<protein>
    <submittedName>
        <fullName evidence="2">GGDEF domain-containing protein</fullName>
    </submittedName>
</protein>
<dbReference type="SMART" id="SM00267">
    <property type="entry name" value="GGDEF"/>
    <property type="match status" value="1"/>
</dbReference>